<dbReference type="AlphaFoldDB" id="A0A392M9X0"/>
<organism evidence="1 2">
    <name type="scientific">Trifolium medium</name>
    <dbReference type="NCBI Taxonomy" id="97028"/>
    <lineage>
        <taxon>Eukaryota</taxon>
        <taxon>Viridiplantae</taxon>
        <taxon>Streptophyta</taxon>
        <taxon>Embryophyta</taxon>
        <taxon>Tracheophyta</taxon>
        <taxon>Spermatophyta</taxon>
        <taxon>Magnoliopsida</taxon>
        <taxon>eudicotyledons</taxon>
        <taxon>Gunneridae</taxon>
        <taxon>Pentapetalae</taxon>
        <taxon>rosids</taxon>
        <taxon>fabids</taxon>
        <taxon>Fabales</taxon>
        <taxon>Fabaceae</taxon>
        <taxon>Papilionoideae</taxon>
        <taxon>50 kb inversion clade</taxon>
        <taxon>NPAAA clade</taxon>
        <taxon>Hologalegina</taxon>
        <taxon>IRL clade</taxon>
        <taxon>Trifolieae</taxon>
        <taxon>Trifolium</taxon>
    </lineage>
</organism>
<protein>
    <submittedName>
        <fullName evidence="1">Uncharacterized protein</fullName>
    </submittedName>
</protein>
<keyword evidence="2" id="KW-1185">Reference proteome</keyword>
<feature type="non-terminal residue" evidence="1">
    <location>
        <position position="72"/>
    </location>
</feature>
<dbReference type="Proteomes" id="UP000265520">
    <property type="component" value="Unassembled WGS sequence"/>
</dbReference>
<comment type="caution">
    <text evidence="1">The sequence shown here is derived from an EMBL/GenBank/DDBJ whole genome shotgun (WGS) entry which is preliminary data.</text>
</comment>
<gene>
    <name evidence="1" type="ORF">A2U01_0004762</name>
</gene>
<evidence type="ECO:0000313" key="2">
    <source>
        <dbReference type="Proteomes" id="UP000265520"/>
    </source>
</evidence>
<evidence type="ECO:0000313" key="1">
    <source>
        <dbReference type="EMBL" id="MCH83933.1"/>
    </source>
</evidence>
<dbReference type="EMBL" id="LXQA010005979">
    <property type="protein sequence ID" value="MCH83933.1"/>
    <property type="molecule type" value="Genomic_DNA"/>
</dbReference>
<accession>A0A392M9X0</accession>
<sequence length="72" mass="7783">MFPNCVPVAGCEILRRYISGCRAAISPVALSRDLEFYASNHAAAMEENLCREADFFLVLGSAVFSIALAVTL</sequence>
<reference evidence="1 2" key="1">
    <citation type="journal article" date="2018" name="Front. Plant Sci.">
        <title>Red Clover (Trifolium pratense) and Zigzag Clover (T. medium) - A Picture of Genomic Similarities and Differences.</title>
        <authorList>
            <person name="Dluhosova J."/>
            <person name="Istvanek J."/>
            <person name="Nedelnik J."/>
            <person name="Repkova J."/>
        </authorList>
    </citation>
    <scope>NUCLEOTIDE SEQUENCE [LARGE SCALE GENOMIC DNA]</scope>
    <source>
        <strain evidence="2">cv. 10/8</strain>
        <tissue evidence="1">Leaf</tissue>
    </source>
</reference>
<name>A0A392M9X0_9FABA</name>
<proteinExistence type="predicted"/>